<evidence type="ECO:0000313" key="3">
    <source>
        <dbReference type="EMBL" id="MDP9902212.1"/>
    </source>
</evidence>
<keyword evidence="1" id="KW-0812">Transmembrane</keyword>
<feature type="domain" description="Glycosyltransferase 2-like" evidence="2">
    <location>
        <begin position="4"/>
        <end position="113"/>
    </location>
</feature>
<evidence type="ECO:0000259" key="2">
    <source>
        <dbReference type="Pfam" id="PF00535"/>
    </source>
</evidence>
<comment type="caution">
    <text evidence="3">The sequence shown here is derived from an EMBL/GenBank/DDBJ whole genome shotgun (WGS) entry which is preliminary data.</text>
</comment>
<dbReference type="InterPro" id="IPR001173">
    <property type="entry name" value="Glyco_trans_2-like"/>
</dbReference>
<keyword evidence="1" id="KW-0472">Membrane</keyword>
<dbReference type="Gene3D" id="3.90.550.10">
    <property type="entry name" value="Spore Coat Polysaccharide Biosynthesis Protein SpsA, Chain A"/>
    <property type="match status" value="1"/>
</dbReference>
<dbReference type="CDD" id="cd04186">
    <property type="entry name" value="GT_2_like_c"/>
    <property type="match status" value="1"/>
</dbReference>
<dbReference type="PANTHER" id="PTHR43179:SF7">
    <property type="entry name" value="RHAMNOSYLTRANSFERASE WBBL"/>
    <property type="match status" value="1"/>
</dbReference>
<dbReference type="EMBL" id="JAUSRO010000016">
    <property type="protein sequence ID" value="MDP9902212.1"/>
    <property type="molecule type" value="Genomic_DNA"/>
</dbReference>
<protein>
    <submittedName>
        <fullName evidence="3">GT2 family glycosyltransferase</fullName>
    </submittedName>
</protein>
<dbReference type="Proteomes" id="UP001226867">
    <property type="component" value="Unassembled WGS sequence"/>
</dbReference>
<evidence type="ECO:0000256" key="1">
    <source>
        <dbReference type="SAM" id="Phobius"/>
    </source>
</evidence>
<sequence length="304" mass="34642">MFNVVIVNWNGLQFCKDLFEDISKISDELFLRCIVVDNASSDGSVEFIRENYPKINLITSNENLGYAKGNNIGLRHCTEDYVFLLNNDTRIADKDFFKKIISFLEKNPSIGAMTPTLVLPDGRLQTGACGFDKGLISYVAHFFFLSKISIKYFPPLYLDQRVCIASGKETLVDWVSGACLVARRDVLVKVGGVPSDYFMYAEDIKLCRNIKQIGYSVAYFPGAKLMHIHGGSETEKSTKTRWITSTLSEYEQREGSGAKKIAQMIFFLGFLARSFIYYWLYLFSRKNRFKVAGKKMWMYAMASL</sequence>
<dbReference type="RefSeq" id="WP_307691964.1">
    <property type="nucleotide sequence ID" value="NZ_JAUSRO010000016.1"/>
</dbReference>
<name>A0ABT9SFS5_9BURK</name>
<proteinExistence type="predicted"/>
<evidence type="ECO:0000313" key="4">
    <source>
        <dbReference type="Proteomes" id="UP001226867"/>
    </source>
</evidence>
<dbReference type="SUPFAM" id="SSF53448">
    <property type="entry name" value="Nucleotide-diphospho-sugar transferases"/>
    <property type="match status" value="1"/>
</dbReference>
<feature type="transmembrane region" description="Helical" evidence="1">
    <location>
        <begin position="261"/>
        <end position="280"/>
    </location>
</feature>
<dbReference type="InterPro" id="IPR029044">
    <property type="entry name" value="Nucleotide-diphossugar_trans"/>
</dbReference>
<dbReference type="Pfam" id="PF00535">
    <property type="entry name" value="Glycos_transf_2"/>
    <property type="match status" value="1"/>
</dbReference>
<organism evidence="3 4">
    <name type="scientific">Variovorax ginsengisoli</name>
    <dbReference type="NCBI Taxonomy" id="363844"/>
    <lineage>
        <taxon>Bacteria</taxon>
        <taxon>Pseudomonadati</taxon>
        <taxon>Pseudomonadota</taxon>
        <taxon>Betaproteobacteria</taxon>
        <taxon>Burkholderiales</taxon>
        <taxon>Comamonadaceae</taxon>
        <taxon>Variovorax</taxon>
    </lineage>
</organism>
<reference evidence="3 4" key="1">
    <citation type="submission" date="2023-07" db="EMBL/GenBank/DDBJ databases">
        <title>Sorghum-associated microbial communities from plants grown in Nebraska, USA.</title>
        <authorList>
            <person name="Schachtman D."/>
        </authorList>
    </citation>
    <scope>NUCLEOTIDE SEQUENCE [LARGE SCALE GENOMIC DNA]</scope>
    <source>
        <strain evidence="3 4">DS1607</strain>
    </source>
</reference>
<gene>
    <name evidence="3" type="ORF">J2W36_004488</name>
</gene>
<dbReference type="PANTHER" id="PTHR43179">
    <property type="entry name" value="RHAMNOSYLTRANSFERASE WBBL"/>
    <property type="match status" value="1"/>
</dbReference>
<keyword evidence="4" id="KW-1185">Reference proteome</keyword>
<accession>A0ABT9SFS5</accession>
<keyword evidence="1" id="KW-1133">Transmembrane helix</keyword>